<dbReference type="InterPro" id="IPR050708">
    <property type="entry name" value="T6SS_VgrG/RHS"/>
</dbReference>
<dbReference type="Gene3D" id="2.60.120.260">
    <property type="entry name" value="Galactose-binding domain-like"/>
    <property type="match status" value="2"/>
</dbReference>
<dbReference type="Proteomes" id="UP000547643">
    <property type="component" value="Unassembled WGS sequence"/>
</dbReference>
<dbReference type="InterPro" id="IPR006530">
    <property type="entry name" value="YD"/>
</dbReference>
<gene>
    <name evidence="5" type="ORF">HCA46_10630</name>
</gene>
<evidence type="ECO:0000313" key="6">
    <source>
        <dbReference type="Proteomes" id="UP000547643"/>
    </source>
</evidence>
<dbReference type="InterPro" id="IPR022385">
    <property type="entry name" value="Rhs_assc_core"/>
</dbReference>
<dbReference type="RefSeq" id="WP_185495193.1">
    <property type="nucleotide sequence ID" value="NZ_JAARUV010000003.1"/>
</dbReference>
<dbReference type="NCBIfam" id="TIGR01643">
    <property type="entry name" value="YD_repeat_2x"/>
    <property type="match status" value="5"/>
</dbReference>
<dbReference type="Pfam" id="PF25023">
    <property type="entry name" value="TEN_YD-shell"/>
    <property type="match status" value="3"/>
</dbReference>
<protein>
    <submittedName>
        <fullName evidence="5">RHS repeat protein</fullName>
    </submittedName>
</protein>
<evidence type="ECO:0000313" key="5">
    <source>
        <dbReference type="EMBL" id="MBC1779293.1"/>
    </source>
</evidence>
<comment type="caution">
    <text evidence="5">The sequence shown here is derived from an EMBL/GenBank/DDBJ whole genome shotgun (WGS) entry which is preliminary data.</text>
</comment>
<name>A0A7X1CIQ9_9LIST</name>
<dbReference type="InterPro" id="IPR045351">
    <property type="entry name" value="DUF6531"/>
</dbReference>
<dbReference type="PANTHER" id="PTHR32305">
    <property type="match status" value="1"/>
</dbReference>
<dbReference type="PANTHER" id="PTHR32305:SF17">
    <property type="entry name" value="TRNA NUCLEASE WAPA"/>
    <property type="match status" value="1"/>
</dbReference>
<dbReference type="EMBL" id="JAARUV010000003">
    <property type="protein sequence ID" value="MBC1779293.1"/>
    <property type="molecule type" value="Genomic_DNA"/>
</dbReference>
<feature type="domain" description="Teneurin-like YD-shell" evidence="4">
    <location>
        <begin position="855"/>
        <end position="1040"/>
    </location>
</feature>
<accession>A0A7X1CIQ9</accession>
<dbReference type="InterPro" id="IPR056823">
    <property type="entry name" value="TEN-like_YD-shell"/>
</dbReference>
<dbReference type="InterPro" id="IPR031325">
    <property type="entry name" value="RHS_repeat"/>
</dbReference>
<reference evidence="5 6" key="1">
    <citation type="submission" date="2020-03" db="EMBL/GenBank/DDBJ databases">
        <title>Soil Listeria distribution.</title>
        <authorList>
            <person name="Liao J."/>
            <person name="Wiedmann M."/>
        </authorList>
    </citation>
    <scope>NUCLEOTIDE SEQUENCE [LARGE SCALE GENOMIC DNA]</scope>
    <source>
        <strain evidence="5 6">FSL L7-1017</strain>
    </source>
</reference>
<organism evidence="5 6">
    <name type="scientific">Listeria booriae</name>
    <dbReference type="NCBI Taxonomy" id="1552123"/>
    <lineage>
        <taxon>Bacteria</taxon>
        <taxon>Bacillati</taxon>
        <taxon>Bacillota</taxon>
        <taxon>Bacilli</taxon>
        <taxon>Bacillales</taxon>
        <taxon>Listeriaceae</taxon>
        <taxon>Listeria</taxon>
    </lineage>
</organism>
<sequence length="2218" mass="245351">MKMWLKKGLLVWMVIALVVSTLPAFEPRAEEVKGDVVPTPKTTVQAKPVELVEERTENEIVYDNQNGTFTKQIFTEPVNVKEDGEWERVSNDLVTTEDNVIEAERTEIKASFLPKMEDGKYSVFGEGNEAIAFRFESAEGEKELTAVKDVESSVDGNEVRFKDVLPNTDLRNLHFNTSVKEDIVVNEYNGFNMYNFRLDTKLKVEQLEDGSITFTNRKGKVVFELPKPVMSDSNVDEKSGIAASSDAVEFKLEALTSTAYALQVVADADWLKAEDREYPVYIDPSVQLKKVTDAHIASAYPTTNYSGSKLWDAGQGEYTLSVGQYDGTTGINYAYIKPDVSSLAKASIESATFKAYATWHYYPSTPNLVKLDEVKGAWTPGAITWNNKPTATNIAQTNVGRDQWASFNVKDTVQAWAQGTRVNYGFMMHTTNTQGFWKKFTATETGKNVPYLEVTYSYAQPAKATVKTTSNGPGTGTGYMDLTWNAVPGATGYRLLIWNGYNYEHIPVGNVTTWTSKGKKIFPTQAEIDEGEFEFHTDGKGSEFANDPRELYENGYQAGSTADYRNRQNYIVRVLATFPGGDSPTSDITDVYMPIETPAAPTGKAYANLAGTNTGYVQVNWAPVANAEGYIVTMFDGKKDVEFDVGNKTTWTTQNKGLWPTNAEIAAGGWELHTDGKGAELAQDPSPVYKNSGGTLGHLKTYAFRVKAYTKTGKQAASAISGIYKPTIPQVGSQQGMVDYWTSIPVIGGEVNATNGNFLFSETDFELEGRGPSINISRTFNSQNDQVGLFGKGWTSTLETRVAEQPNGDVILFESDNKTQLFTKNDTKYEAPAGVYSELSKTANGFLLVEQDKSEVAFNAAGQLLSEKDQNGNTLTYTYTGGKLTSMKDASGRTVSFGYASGGAQITRVSGPESRDVTFSYDAQKQLTMSTTPRGKQYRYGYTDGLLTAIYDPKHTDEKPYKTAYEYTDKKLVKVTDPVGKATTLSYAPEKREATLVNAKGKKTVYTYNQAGNPEKVIVDADGLKLTTTTSYEANNLIKEVSPKGQEETYTYDADGNVTSVTDPYGTEKYAYNENNDVTSMTDTENKTTTVAYDDADAVSETNQSGGATSTVSQYDKYGNVIKGTAELSTANNILANPSFEKDLVATEWFSQVYQTATGTVAIDKTTSAPGGLSGVASLKITGKSTGRGFTAGKQIVELEPDATYTLSALIKTSDMKDTNVFFNVELHDATGKRVTDGEAWQNNRYSDIKSNRPWTKRQLTIKTTKTTAKAYIFLEVEQNKDTGGAGTAWFDNLQLEKGEASANFNPVLNSSFENSTELMATGWWRGSTAGADKMAIDDTEGFADSSSARIVRTAVTDVDSKYGQEIMLNQTTAKNVTVTAMSKSENVVNKAGGEKLSNDYAILAEAVLNDGVTKSFYAPFPTGTNEWNRSAVTVKVDKPITRLKIWTLFRGQHTGKAWFDNMRVIDGEVLTENTYDSNGNYVVASYDEENRKTAFTYDVYGNKLTETDEKGNTKKLEYNADNQLTKTTLANGTAVAYKYDDNGNTTEKFVTADGKEQQNSYAYDSDNKVTQFTDALGRKISYEYDANANQTKVTKPNGDTIESIYDSADRATGVKWNGQPAFNFQFDPNGNETKVTDVATGVVRDKAYDDADRITKQTERGGSVSWTYKDKPSKDNKGKTDKINEVIVSHGAHNYKATYDYNALDQNTKFSDGSRNYYLDYDEFGNVSHYINGNGVGTNFNYDATQKVREVQVGSKQGDSIFEESYTYDAASNRTSIDNKKVGKTSYEYDTINQLTKETLPDGTVKAYTYDGFGNRTKVTDSSKTKAIDASYNDGNQLTIWNGDKLTYDTNGNRLSDGKYTYTWDTADQLIAITKQGEATPFATYKYDDDNRRIEKTVNGQITKYYYDGDSIDVLYETDGAGTVQRQYIYSDSNVRMAMKVGTKTVFYHYNAHGDVVALTNEVGDTIAEYSYDAWGNVLQATETTNEAKQNPFGYAGYMYDKEIGMYYLMARYYEPEQGVFVSVDPDPGDEDDPLTMNSYNYGNNNPVMNVDPDGHWVWLTINAGFAIYDGYQSYKKHKSWKKAVVAGAKGAMGGGKLKLLRKASSGVRYVGKLKPSFKVRKNYTKPGKYANGSIPARNSSSRLRVKERAKLNKIGNKNGCHSCGSKKSGFKNWVADHQPPNKLARGKSQRFYPHCSRCSSRQGAQVRELKKYSLRR</sequence>
<feature type="compositionally biased region" description="Basic and acidic residues" evidence="2">
    <location>
        <begin position="1669"/>
        <end position="1680"/>
    </location>
</feature>
<feature type="domain" description="DUF6531" evidence="3">
    <location>
        <begin position="749"/>
        <end position="822"/>
    </location>
</feature>
<evidence type="ECO:0000259" key="3">
    <source>
        <dbReference type="Pfam" id="PF20148"/>
    </source>
</evidence>
<evidence type="ECO:0000259" key="4">
    <source>
        <dbReference type="Pfam" id="PF25023"/>
    </source>
</evidence>
<evidence type="ECO:0000256" key="2">
    <source>
        <dbReference type="SAM" id="MobiDB-lite"/>
    </source>
</evidence>
<dbReference type="NCBIfam" id="TIGR03696">
    <property type="entry name" value="Rhs_assc_core"/>
    <property type="match status" value="1"/>
</dbReference>
<dbReference type="Pfam" id="PF05593">
    <property type="entry name" value="RHS_repeat"/>
    <property type="match status" value="3"/>
</dbReference>
<dbReference type="Pfam" id="PF20148">
    <property type="entry name" value="DUF6531"/>
    <property type="match status" value="1"/>
</dbReference>
<dbReference type="Gene3D" id="2.180.10.10">
    <property type="entry name" value="RHS repeat-associated core"/>
    <property type="match status" value="2"/>
</dbReference>
<feature type="domain" description="Teneurin-like YD-shell" evidence="4">
    <location>
        <begin position="1740"/>
        <end position="2049"/>
    </location>
</feature>
<proteinExistence type="predicted"/>
<feature type="region of interest" description="Disordered" evidence="2">
    <location>
        <begin position="1661"/>
        <end position="1680"/>
    </location>
</feature>
<keyword evidence="1" id="KW-0677">Repeat</keyword>
<dbReference type="NCBIfam" id="NF033679">
    <property type="entry name" value="DNRLRE_dom"/>
    <property type="match status" value="1"/>
</dbReference>
<feature type="domain" description="Teneurin-like YD-shell" evidence="4">
    <location>
        <begin position="1041"/>
        <end position="1123"/>
    </location>
</feature>
<evidence type="ECO:0000256" key="1">
    <source>
        <dbReference type="ARBA" id="ARBA00022737"/>
    </source>
</evidence>